<protein>
    <recommendedName>
        <fullName evidence="3">EF-hand domain-containing protein</fullName>
    </recommendedName>
</protein>
<proteinExistence type="predicted"/>
<name>A0A6U4UY24_HEMAN</name>
<reference evidence="2" key="1">
    <citation type="submission" date="2021-01" db="EMBL/GenBank/DDBJ databases">
        <authorList>
            <person name="Corre E."/>
            <person name="Pelletier E."/>
            <person name="Niang G."/>
            <person name="Scheremetjew M."/>
            <person name="Finn R."/>
            <person name="Kale V."/>
            <person name="Holt S."/>
            <person name="Cochrane G."/>
            <person name="Meng A."/>
            <person name="Brown T."/>
            <person name="Cohen L."/>
        </authorList>
    </citation>
    <scope>NUCLEOTIDE SEQUENCE</scope>
    <source>
        <strain evidence="1">CCMP441</strain>
        <strain evidence="2">CCMP644</strain>
    </source>
</reference>
<evidence type="ECO:0008006" key="3">
    <source>
        <dbReference type="Google" id="ProtNLM"/>
    </source>
</evidence>
<sequence length="317" mass="35329">MGDFFDYDEDEMDGEVYNVAQRKTRDQIPGYTGHVHKLRETFGTTYSNASRVALQCPPDSPEPMSQWDQSRGTRVMTASGYNLPGSGFTAMAIPNETQKGDRVYVQGSSVDLAGYYKTLEANEYQQVLIKSGSPKKAKSHLIMGDNFYYSGQHVWETTYQETFKEGPVMAALSNGGASAESSGIPVMPGTEGQEEDEVNFDEATYRYRVIQAVVGKKRLDDLEDQIRAKVTARMAGGAGELLKSFKLFSSGQGEIGPTQMMSVIQDLGVDINRREAYALFGRFDINKDGGIVYYEFVDALLQKDEGIQRDATYYDRR</sequence>
<accession>A0A6U4UY24</accession>
<dbReference type="EMBL" id="HBFK01003674">
    <property type="protein sequence ID" value="CAD8735760.1"/>
    <property type="molecule type" value="Transcribed_RNA"/>
</dbReference>
<gene>
    <name evidence="2" type="ORF">HAND00432_LOCUS10308</name>
    <name evidence="1" type="ORF">HAND1043_LOCUS2251</name>
</gene>
<dbReference type="SUPFAM" id="SSF47473">
    <property type="entry name" value="EF-hand"/>
    <property type="match status" value="1"/>
</dbReference>
<evidence type="ECO:0000313" key="1">
    <source>
        <dbReference type="EMBL" id="CAD8735760.1"/>
    </source>
</evidence>
<dbReference type="InterPro" id="IPR011992">
    <property type="entry name" value="EF-hand-dom_pair"/>
</dbReference>
<evidence type="ECO:0000313" key="2">
    <source>
        <dbReference type="EMBL" id="CAD8955770.1"/>
    </source>
</evidence>
<dbReference type="AlphaFoldDB" id="A0A6U4UY24"/>
<dbReference type="Gene3D" id="1.10.238.10">
    <property type="entry name" value="EF-hand"/>
    <property type="match status" value="1"/>
</dbReference>
<dbReference type="EMBL" id="HBFX01017075">
    <property type="protein sequence ID" value="CAD8955770.1"/>
    <property type="molecule type" value="Transcribed_RNA"/>
</dbReference>
<organism evidence="2">
    <name type="scientific">Hemiselmis andersenii</name>
    <name type="common">Cryptophyte alga</name>
    <dbReference type="NCBI Taxonomy" id="464988"/>
    <lineage>
        <taxon>Eukaryota</taxon>
        <taxon>Cryptophyceae</taxon>
        <taxon>Cryptomonadales</taxon>
        <taxon>Hemiselmidaceae</taxon>
        <taxon>Hemiselmis</taxon>
    </lineage>
</organism>